<proteinExistence type="predicted"/>
<evidence type="ECO:0000313" key="1">
    <source>
        <dbReference type="EMBL" id="KAJ8668566.1"/>
    </source>
</evidence>
<organism evidence="1 2">
    <name type="scientific">Eretmocerus hayati</name>
    <dbReference type="NCBI Taxonomy" id="131215"/>
    <lineage>
        <taxon>Eukaryota</taxon>
        <taxon>Metazoa</taxon>
        <taxon>Ecdysozoa</taxon>
        <taxon>Arthropoda</taxon>
        <taxon>Hexapoda</taxon>
        <taxon>Insecta</taxon>
        <taxon>Pterygota</taxon>
        <taxon>Neoptera</taxon>
        <taxon>Endopterygota</taxon>
        <taxon>Hymenoptera</taxon>
        <taxon>Apocrita</taxon>
        <taxon>Proctotrupomorpha</taxon>
        <taxon>Chalcidoidea</taxon>
        <taxon>Aphelinidae</taxon>
        <taxon>Aphelininae</taxon>
        <taxon>Eretmocerus</taxon>
    </lineage>
</organism>
<protein>
    <submittedName>
        <fullName evidence="1">Uncharacterized protein</fullName>
    </submittedName>
</protein>
<reference evidence="1" key="1">
    <citation type="submission" date="2023-04" db="EMBL/GenBank/DDBJ databases">
        <title>A chromosome-level genome assembly of the parasitoid wasp Eretmocerus hayati.</title>
        <authorList>
            <person name="Zhong Y."/>
            <person name="Liu S."/>
            <person name="Liu Y."/>
        </authorList>
    </citation>
    <scope>NUCLEOTIDE SEQUENCE</scope>
    <source>
        <strain evidence="1">ZJU_SS_LIU_2023</strain>
    </source>
</reference>
<comment type="caution">
    <text evidence="1">The sequence shown here is derived from an EMBL/GenBank/DDBJ whole genome shotgun (WGS) entry which is preliminary data.</text>
</comment>
<evidence type="ECO:0000313" key="2">
    <source>
        <dbReference type="Proteomes" id="UP001239111"/>
    </source>
</evidence>
<keyword evidence="2" id="KW-1185">Reference proteome</keyword>
<gene>
    <name evidence="1" type="ORF">QAD02_010229</name>
</gene>
<sequence>MISFLDPCEKREPDEIQQQPNILNPSSSGSSGSDTFSEYTYSEYDTLNECESEISSVNGGGKRCRIRVDHRVIAMRPESECIDYCESAFGSQTGKCIDDVCICVQPTLAGAVTDETDFDDLMPGPSRFFDMCPENFLQHGSHKFS</sequence>
<dbReference type="EMBL" id="CM056744">
    <property type="protein sequence ID" value="KAJ8668566.1"/>
    <property type="molecule type" value="Genomic_DNA"/>
</dbReference>
<accession>A0ACC2NC95</accession>
<dbReference type="Proteomes" id="UP001239111">
    <property type="component" value="Chromosome 4"/>
</dbReference>
<name>A0ACC2NC95_9HYME</name>